<dbReference type="Proteomes" id="UP000010847">
    <property type="component" value="Chromosome"/>
</dbReference>
<organism evidence="3 4">
    <name type="scientific">Desulfitobacterium metallireducens DSM 15288</name>
    <dbReference type="NCBI Taxonomy" id="871968"/>
    <lineage>
        <taxon>Bacteria</taxon>
        <taxon>Bacillati</taxon>
        <taxon>Bacillota</taxon>
        <taxon>Clostridia</taxon>
        <taxon>Eubacteriales</taxon>
        <taxon>Desulfitobacteriaceae</taxon>
        <taxon>Desulfitobacterium</taxon>
    </lineage>
</organism>
<dbReference type="STRING" id="871968.DESME_05690"/>
<dbReference type="RefSeq" id="WP_006717832.1">
    <property type="nucleotide sequence ID" value="NZ_CP007032.1"/>
</dbReference>
<dbReference type="PANTHER" id="PTHR30388:SF6">
    <property type="entry name" value="XANTHINE DEHYDROGENASE SUBUNIT A-RELATED"/>
    <property type="match status" value="1"/>
</dbReference>
<evidence type="ECO:0000313" key="3">
    <source>
        <dbReference type="EMBL" id="AHF06604.1"/>
    </source>
</evidence>
<dbReference type="InterPro" id="IPR052698">
    <property type="entry name" value="MoCofactor_Util/Proc"/>
</dbReference>
<reference evidence="3 4" key="1">
    <citation type="submission" date="2013-12" db="EMBL/GenBank/DDBJ databases">
        <authorList>
            <consortium name="DOE Joint Genome Institute"/>
            <person name="Smidt H."/>
            <person name="Huntemann M."/>
            <person name="Han J."/>
            <person name="Chen A."/>
            <person name="Kyrpides N."/>
            <person name="Mavromatis K."/>
            <person name="Markowitz V."/>
            <person name="Palaniappan K."/>
            <person name="Ivanova N."/>
            <person name="Schaumberg A."/>
            <person name="Pati A."/>
            <person name="Liolios K."/>
            <person name="Nordberg H.P."/>
            <person name="Cantor M.N."/>
            <person name="Hua S.X."/>
            <person name="Woyke T."/>
        </authorList>
    </citation>
    <scope>NUCLEOTIDE SEQUENCE [LARGE SCALE GENOMIC DNA]</scope>
    <source>
        <strain evidence="4">DSM 15288</strain>
    </source>
</reference>
<dbReference type="PANTHER" id="PTHR30388">
    <property type="entry name" value="ALDEHYDE OXIDOREDUCTASE MOLYBDENUM COFACTOR ASSEMBLY PROTEIN"/>
    <property type="match status" value="1"/>
</dbReference>
<gene>
    <name evidence="3" type="ORF">DESME_05690</name>
</gene>
<sequence>MDELILRSILKNQDKQKSVLATIVHTEGSTPREPGTQMLIMENGQTLGTVGGGSVEKHIYQRAQALMTVDSQVQVEIQHWKINDEPGHDEFPSCGGNLDVLLELIKEQDIWQLVYNLQINSKAVLITALFPTYQKSLVDLEGNFLGGSQTNFECSPQELQKLITSKRAEVLENNEKQRWLVEPILKKERLLILGAGHVAKEVAQYAKSLDFEITVIDDRIDFAKTKFFPGAYQVLCSDFVQGIQNYRPNDDTYVVIASWSHQTDADCVREVLKFEAKYVGMLGSTKKVATIVNKLNEENYLTQNIARLRAPIGLDIGAQTPSEIALSILAEIISVRRK</sequence>
<evidence type="ECO:0000259" key="2">
    <source>
        <dbReference type="Pfam" id="PF13478"/>
    </source>
</evidence>
<dbReference type="AlphaFoldDB" id="W0EBM1"/>
<dbReference type="Pfam" id="PF02625">
    <property type="entry name" value="XdhC_CoxI"/>
    <property type="match status" value="1"/>
</dbReference>
<dbReference type="Gene3D" id="3.40.50.720">
    <property type="entry name" value="NAD(P)-binding Rossmann-like Domain"/>
    <property type="match status" value="1"/>
</dbReference>
<dbReference type="HOGENOM" id="CLU_041115_4_1_9"/>
<dbReference type="KEGG" id="dmt:DESME_05690"/>
<name>W0EBM1_9FIRM</name>
<evidence type="ECO:0000313" key="4">
    <source>
        <dbReference type="Proteomes" id="UP000010847"/>
    </source>
</evidence>
<evidence type="ECO:0000259" key="1">
    <source>
        <dbReference type="Pfam" id="PF02625"/>
    </source>
</evidence>
<keyword evidence="4" id="KW-1185">Reference proteome</keyword>
<feature type="domain" description="XdhC Rossmann" evidence="2">
    <location>
        <begin position="190"/>
        <end position="332"/>
    </location>
</feature>
<dbReference type="eggNOG" id="COG1975">
    <property type="taxonomic scope" value="Bacteria"/>
</dbReference>
<dbReference type="InterPro" id="IPR027051">
    <property type="entry name" value="XdhC_Rossmann_dom"/>
</dbReference>
<proteinExistence type="predicted"/>
<accession>W0EBM1</accession>
<dbReference type="OrthoDB" id="9773039at2"/>
<feature type="domain" description="XdhC- CoxI" evidence="1">
    <location>
        <begin position="14"/>
        <end position="69"/>
    </location>
</feature>
<dbReference type="InterPro" id="IPR003777">
    <property type="entry name" value="XdhC_CoxI"/>
</dbReference>
<dbReference type="EMBL" id="CP007032">
    <property type="protein sequence ID" value="AHF06604.1"/>
    <property type="molecule type" value="Genomic_DNA"/>
</dbReference>
<dbReference type="Pfam" id="PF13478">
    <property type="entry name" value="XdhC_C"/>
    <property type="match status" value="1"/>
</dbReference>
<protein>
    <submittedName>
        <fullName evidence="3">Cytochrome oxidase I</fullName>
    </submittedName>
</protein>